<dbReference type="PANTHER" id="PTHR46889">
    <property type="entry name" value="TRANSPOSASE INSF FOR INSERTION SEQUENCE IS3B-RELATED"/>
    <property type="match status" value="1"/>
</dbReference>
<sequence length="119" mass="13779">MVWRYPIRRADEGRLYFAGLRDLYSGEIVGYAMSARMTKYRAMQALFRAVLIRRPKLGPIQHIDRGSRGGFLGSAQHRMLRRVPKFLQRLRRRFPVEGFPRSGVERICHARDPPSAPPG</sequence>
<gene>
    <name evidence="1" type="ORF">MB84_31380</name>
</gene>
<keyword evidence="2" id="KW-1185">Reference proteome</keyword>
<name>A0A192B114_9BURK</name>
<evidence type="ECO:0000313" key="2">
    <source>
        <dbReference type="Proteomes" id="UP000035050"/>
    </source>
</evidence>
<dbReference type="EMBL" id="CP011518">
    <property type="protein sequence ID" value="ANJ86756.1"/>
    <property type="molecule type" value="Genomic_DNA"/>
</dbReference>
<dbReference type="PANTHER" id="PTHR46889:SF4">
    <property type="entry name" value="TRANSPOSASE INSO FOR INSERTION SEQUENCE ELEMENT IS911B-RELATED"/>
    <property type="match status" value="1"/>
</dbReference>
<dbReference type="Proteomes" id="UP000035050">
    <property type="component" value="Plasmid pPO70-1"/>
</dbReference>
<proteinExistence type="predicted"/>
<dbReference type="KEGG" id="pox:MB84_31380"/>
<geneLocation type="plasmid" evidence="1 2">
    <name>pPO70-1</name>
</geneLocation>
<dbReference type="InterPro" id="IPR050900">
    <property type="entry name" value="Transposase_IS3/IS150/IS904"/>
</dbReference>
<protein>
    <recommendedName>
        <fullName evidence="3">Integrase catalytic domain-containing protein</fullName>
    </recommendedName>
</protein>
<reference evidence="1" key="1">
    <citation type="submission" date="2016-06" db="EMBL/GenBank/DDBJ databases">
        <title>Pandoraea oxalativorans DSM 23570 Genome Sequencing.</title>
        <authorList>
            <person name="Ee R."/>
            <person name="Lim Y.-L."/>
            <person name="Yong D."/>
            <person name="Yin W.-F."/>
            <person name="Chan K.-G."/>
        </authorList>
    </citation>
    <scope>NUCLEOTIDE SEQUENCE</scope>
    <source>
        <strain evidence="1">DSM 23570</strain>
        <plasmid evidence="1">pPO70-1</plasmid>
    </source>
</reference>
<evidence type="ECO:0008006" key="3">
    <source>
        <dbReference type="Google" id="ProtNLM"/>
    </source>
</evidence>
<accession>A0A192B114</accession>
<evidence type="ECO:0000313" key="1">
    <source>
        <dbReference type="EMBL" id="ANJ86756.1"/>
    </source>
</evidence>
<dbReference type="InterPro" id="IPR012337">
    <property type="entry name" value="RNaseH-like_sf"/>
</dbReference>
<keyword evidence="1" id="KW-0614">Plasmid</keyword>
<dbReference type="SUPFAM" id="SSF53098">
    <property type="entry name" value="Ribonuclease H-like"/>
    <property type="match status" value="1"/>
</dbReference>
<organism evidence="1 2">
    <name type="scientific">Pandoraea oxalativorans</name>
    <dbReference type="NCBI Taxonomy" id="573737"/>
    <lineage>
        <taxon>Bacteria</taxon>
        <taxon>Pseudomonadati</taxon>
        <taxon>Pseudomonadota</taxon>
        <taxon>Betaproteobacteria</taxon>
        <taxon>Burkholderiales</taxon>
        <taxon>Burkholderiaceae</taxon>
        <taxon>Pandoraea</taxon>
    </lineage>
</organism>
<dbReference type="AlphaFoldDB" id="A0A192B114"/>